<dbReference type="InParanoid" id="A0A1E7F3C2"/>
<protein>
    <recommendedName>
        <fullName evidence="4">SPRY domain-containing protein</fullName>
    </recommendedName>
</protein>
<sequence length="729" mass="80236">MEDSHQDTNWDQQQSGESTSSYGMYDDMIDNLDLQDIETRTSSSGTTYNEIRTTPYYNNYRIRNDSNTSKSDILIETIITEEATIPLTPALIEITPNPDYEFQSQQGGGDNETDEFDVTDEDDDTSYRYRRRSWANQKLAEVIFSHPKSLRTFCLEAYESAREKQQQQQQQCSNENDNQNTEEQLSTTTGSDEENIYIPDYEGIIIHSIPLSIALDTCNVCIEMTLDFSFATVRITVMTIQTSVHVVGSVWDGVTRFNPMSFAYMIITRPFNMMGKTTEVVVSGIQSVATGVGSASSIALNRLSAKNHSLSSQENLRRTRSTADKTLSQKLLKKLSSLNSAGRVIKYTEIGDNDGGLTGKEKRRVQRMMHYDVSLRPFVATVKLQESFKQDSTTNDGSDSVGDYNETSSSSSPLDGPFMCTPQSFPPTPASRAHVLKRGSRFADDVVFLARDQLRVHDGLESSNERTREMAHALTEGKRLAVFDADDASAGIDLSCGQHVATKVGNLLYCSSRSMVPILRNCFVYFEMTVLGRSGGGFIPQTSMATLSFGLSTKEMPPNTLVGAWKGSVGLCTTGQILIAGQWCSVGQDPTITPFGDRETVGCLVCLDDSSAFETWDGVMITATITFNINGRIVSPHVPCLPTGLDQHPQTSKLPDVPVGATPPSFTLPLLVPAEEELYPTLTLHSPGTSVMCRFSAEDIIARSREDIGVPPNVAVYAVDGSLVFKGEE</sequence>
<name>A0A1E7F3C2_9STRA</name>
<feature type="region of interest" description="Disordered" evidence="1">
    <location>
        <begin position="389"/>
        <end position="431"/>
    </location>
</feature>
<keyword evidence="3" id="KW-1185">Reference proteome</keyword>
<feature type="region of interest" description="Disordered" evidence="1">
    <location>
        <begin position="99"/>
        <end position="124"/>
    </location>
</feature>
<feature type="region of interest" description="Disordered" evidence="1">
    <location>
        <begin position="1"/>
        <end position="24"/>
    </location>
</feature>
<accession>A0A1E7F3C2</accession>
<dbReference type="EMBL" id="KV784365">
    <property type="protein sequence ID" value="OEU12353.1"/>
    <property type="molecule type" value="Genomic_DNA"/>
</dbReference>
<feature type="compositionally biased region" description="Polar residues" evidence="1">
    <location>
        <begin position="172"/>
        <end position="190"/>
    </location>
</feature>
<evidence type="ECO:0000256" key="1">
    <source>
        <dbReference type="SAM" id="MobiDB-lite"/>
    </source>
</evidence>
<evidence type="ECO:0000313" key="3">
    <source>
        <dbReference type="Proteomes" id="UP000095751"/>
    </source>
</evidence>
<gene>
    <name evidence="2" type="ORF">FRACYDRAFT_244618</name>
</gene>
<dbReference type="Gene3D" id="2.60.120.920">
    <property type="match status" value="1"/>
</dbReference>
<dbReference type="Proteomes" id="UP000095751">
    <property type="component" value="Unassembled WGS sequence"/>
</dbReference>
<proteinExistence type="predicted"/>
<dbReference type="OrthoDB" id="531008at2759"/>
<dbReference type="KEGG" id="fcy:FRACYDRAFT_244618"/>
<feature type="compositionally biased region" description="Acidic residues" evidence="1">
    <location>
        <begin position="111"/>
        <end position="124"/>
    </location>
</feature>
<evidence type="ECO:0008006" key="4">
    <source>
        <dbReference type="Google" id="ProtNLM"/>
    </source>
</evidence>
<feature type="region of interest" description="Disordered" evidence="1">
    <location>
        <begin position="165"/>
        <end position="194"/>
    </location>
</feature>
<organism evidence="2 3">
    <name type="scientific">Fragilariopsis cylindrus CCMP1102</name>
    <dbReference type="NCBI Taxonomy" id="635003"/>
    <lineage>
        <taxon>Eukaryota</taxon>
        <taxon>Sar</taxon>
        <taxon>Stramenopiles</taxon>
        <taxon>Ochrophyta</taxon>
        <taxon>Bacillariophyta</taxon>
        <taxon>Bacillariophyceae</taxon>
        <taxon>Bacillariophycidae</taxon>
        <taxon>Bacillariales</taxon>
        <taxon>Bacillariaceae</taxon>
        <taxon>Fragilariopsis</taxon>
    </lineage>
</organism>
<dbReference type="InterPro" id="IPR043136">
    <property type="entry name" value="B30.2/SPRY_sf"/>
</dbReference>
<dbReference type="AlphaFoldDB" id="A0A1E7F3C2"/>
<evidence type="ECO:0000313" key="2">
    <source>
        <dbReference type="EMBL" id="OEU12353.1"/>
    </source>
</evidence>
<reference evidence="2 3" key="1">
    <citation type="submission" date="2016-09" db="EMBL/GenBank/DDBJ databases">
        <title>Extensive genetic diversity and differential bi-allelic expression allows diatom success in the polar Southern Ocean.</title>
        <authorList>
            <consortium name="DOE Joint Genome Institute"/>
            <person name="Mock T."/>
            <person name="Otillar R.P."/>
            <person name="Strauss J."/>
            <person name="Dupont C."/>
            <person name="Frickenhaus S."/>
            <person name="Maumus F."/>
            <person name="Mcmullan M."/>
            <person name="Sanges R."/>
            <person name="Schmutz J."/>
            <person name="Toseland A."/>
            <person name="Valas R."/>
            <person name="Veluchamy A."/>
            <person name="Ward B.J."/>
            <person name="Allen A."/>
            <person name="Barry K."/>
            <person name="Falciatore A."/>
            <person name="Ferrante M."/>
            <person name="Fortunato A.E."/>
            <person name="Gloeckner G."/>
            <person name="Gruber A."/>
            <person name="Hipkin R."/>
            <person name="Janech M."/>
            <person name="Kroth P."/>
            <person name="Leese F."/>
            <person name="Lindquist E."/>
            <person name="Lyon B.R."/>
            <person name="Martin J."/>
            <person name="Mayer C."/>
            <person name="Parker M."/>
            <person name="Quesneville H."/>
            <person name="Raymond J."/>
            <person name="Uhlig C."/>
            <person name="Valentin K.U."/>
            <person name="Worden A.Z."/>
            <person name="Armbrust E.V."/>
            <person name="Bowler C."/>
            <person name="Green B."/>
            <person name="Moulton V."/>
            <person name="Van Oosterhout C."/>
            <person name="Grigoriev I."/>
        </authorList>
    </citation>
    <scope>NUCLEOTIDE SEQUENCE [LARGE SCALE GENOMIC DNA]</scope>
    <source>
        <strain evidence="2 3">CCMP1102</strain>
    </source>
</reference>
<feature type="compositionally biased region" description="Polar residues" evidence="1">
    <location>
        <begin position="9"/>
        <end position="22"/>
    </location>
</feature>